<organism evidence="1 2">
    <name type="scientific">Colwellia psychrerythraea (strain 34H / ATCC BAA-681)</name>
    <name type="common">Vibrio psychroerythus</name>
    <dbReference type="NCBI Taxonomy" id="167879"/>
    <lineage>
        <taxon>Bacteria</taxon>
        <taxon>Pseudomonadati</taxon>
        <taxon>Pseudomonadota</taxon>
        <taxon>Gammaproteobacteria</taxon>
        <taxon>Alteromonadales</taxon>
        <taxon>Colwelliaceae</taxon>
        <taxon>Colwellia</taxon>
    </lineage>
</organism>
<dbReference type="KEGG" id="cps:CPS_4274"/>
<name>Q47W98_COLP3</name>
<protein>
    <submittedName>
        <fullName evidence="1">Uncharacterized protein</fullName>
    </submittedName>
</protein>
<dbReference type="HOGENOM" id="CLU_3166825_0_0_6"/>
<dbReference type="EMBL" id="CP000083">
    <property type="protein sequence ID" value="AAZ28246.1"/>
    <property type="molecule type" value="Genomic_DNA"/>
</dbReference>
<proteinExistence type="predicted"/>
<evidence type="ECO:0000313" key="2">
    <source>
        <dbReference type="Proteomes" id="UP000000547"/>
    </source>
</evidence>
<sequence>MDYYTVRELDPKLSLDEVLPFKHSETCILIGNGYIPKRHEGAGFNWN</sequence>
<dbReference type="AlphaFoldDB" id="Q47W98"/>
<evidence type="ECO:0000313" key="1">
    <source>
        <dbReference type="EMBL" id="AAZ28246.1"/>
    </source>
</evidence>
<gene>
    <name evidence="1" type="ordered locus">CPS_4274</name>
</gene>
<reference evidence="1" key="1">
    <citation type="journal article" date="2005" name="Proc. Natl. Acad. Sci. U.S.A.">
        <title>The psychrophilic lifestyle as revealed by the genome sequence of Colwellia psychrerythraea 34H through genomic and proteomic analyses.</title>
        <authorList>
            <person name="Methe B.A."/>
            <person name="Nelson K.E."/>
            <person name="Deming J.W."/>
            <person name="Momen B."/>
            <person name="Melamud E."/>
            <person name="Zhang X."/>
            <person name="Moult J."/>
            <person name="Madupu R."/>
            <person name="Nelson W.C."/>
            <person name="Dodson R.J."/>
            <person name="Brinkac L.M."/>
            <person name="Daugherty S.C."/>
            <person name="Durkin A.S."/>
            <person name="DeBoy R.T."/>
            <person name="Kolonay J.F."/>
            <person name="Sullivan S.A."/>
            <person name="Zhou L."/>
            <person name="Davidsen T.M."/>
            <person name="Wu M."/>
            <person name="Huston A.L."/>
            <person name="Lewis M."/>
            <person name="Weaver B."/>
            <person name="Weidman J.F."/>
            <person name="Khouri H."/>
            <person name="Utterback T.R."/>
            <person name="Feldblyum T.V."/>
            <person name="Fraser C.M."/>
        </authorList>
    </citation>
    <scope>NUCLEOTIDE SEQUENCE [LARGE SCALE GENOMIC DNA]</scope>
    <source>
        <strain evidence="1">34H</strain>
    </source>
</reference>
<accession>Q47W98</accession>
<dbReference type="Proteomes" id="UP000000547">
    <property type="component" value="Chromosome"/>
</dbReference>